<dbReference type="GO" id="GO:0005524">
    <property type="term" value="F:ATP binding"/>
    <property type="evidence" value="ECO:0007669"/>
    <property type="project" value="UniProtKB-KW"/>
</dbReference>
<dbReference type="Pfam" id="PF00176">
    <property type="entry name" value="SNF2-rel_dom"/>
    <property type="match status" value="1"/>
</dbReference>
<dbReference type="InterPro" id="IPR038718">
    <property type="entry name" value="SNF2-like_sf"/>
</dbReference>
<dbReference type="GO" id="GO:0006281">
    <property type="term" value="P:DNA repair"/>
    <property type="evidence" value="ECO:0007669"/>
    <property type="project" value="TreeGrafter"/>
</dbReference>
<dbReference type="InterPro" id="IPR000330">
    <property type="entry name" value="SNF2_N"/>
</dbReference>
<organism evidence="7 8">
    <name type="scientific">Strongyloides papillosus</name>
    <name type="common">Intestinal threadworm</name>
    <dbReference type="NCBI Taxonomy" id="174720"/>
    <lineage>
        <taxon>Eukaryota</taxon>
        <taxon>Metazoa</taxon>
        <taxon>Ecdysozoa</taxon>
        <taxon>Nematoda</taxon>
        <taxon>Chromadorea</taxon>
        <taxon>Rhabditida</taxon>
        <taxon>Tylenchina</taxon>
        <taxon>Panagrolaimomorpha</taxon>
        <taxon>Strongyloidoidea</taxon>
        <taxon>Strongyloididae</taxon>
        <taxon>Strongyloides</taxon>
    </lineage>
</organism>
<dbReference type="WBParaSite" id="SPAL_0001575700.1">
    <property type="protein sequence ID" value="SPAL_0001575700.1"/>
    <property type="gene ID" value="SPAL_0001575700"/>
</dbReference>
<evidence type="ECO:0000256" key="1">
    <source>
        <dbReference type="ARBA" id="ARBA00022741"/>
    </source>
</evidence>
<feature type="domain" description="Helicase C-terminal" evidence="6">
    <location>
        <begin position="786"/>
        <end position="947"/>
    </location>
</feature>
<dbReference type="Proteomes" id="UP000046392">
    <property type="component" value="Unplaced"/>
</dbReference>
<dbReference type="CDD" id="cd18793">
    <property type="entry name" value="SF2_C_SNF"/>
    <property type="match status" value="1"/>
</dbReference>
<dbReference type="InterPro" id="IPR014001">
    <property type="entry name" value="Helicase_ATP-bd"/>
</dbReference>
<protein>
    <submittedName>
        <fullName evidence="8">Helicase ATP-binding domain-containing protein</fullName>
    </submittedName>
</protein>
<feature type="region of interest" description="Disordered" evidence="4">
    <location>
        <begin position="177"/>
        <end position="196"/>
    </location>
</feature>
<reference evidence="8" key="1">
    <citation type="submission" date="2017-02" db="UniProtKB">
        <authorList>
            <consortium name="WormBaseParasite"/>
        </authorList>
    </citation>
    <scope>IDENTIFICATION</scope>
</reference>
<feature type="domain" description="Helicase ATP-binding" evidence="5">
    <location>
        <begin position="364"/>
        <end position="577"/>
    </location>
</feature>
<evidence type="ECO:0000256" key="2">
    <source>
        <dbReference type="ARBA" id="ARBA00022801"/>
    </source>
</evidence>
<feature type="compositionally biased region" description="Basic and acidic residues" evidence="4">
    <location>
        <begin position="244"/>
        <end position="255"/>
    </location>
</feature>
<dbReference type="PANTHER" id="PTHR45626:SF50">
    <property type="entry name" value="TRANSCRIPTION TERMINATION FACTOR 2"/>
    <property type="match status" value="1"/>
</dbReference>
<dbReference type="GO" id="GO:0008094">
    <property type="term" value="F:ATP-dependent activity, acting on DNA"/>
    <property type="evidence" value="ECO:0007669"/>
    <property type="project" value="TreeGrafter"/>
</dbReference>
<dbReference type="InterPro" id="IPR027417">
    <property type="entry name" value="P-loop_NTPase"/>
</dbReference>
<evidence type="ECO:0000259" key="5">
    <source>
        <dbReference type="PROSITE" id="PS51192"/>
    </source>
</evidence>
<dbReference type="STRING" id="174720.A0A0N5CD09"/>
<evidence type="ECO:0000259" key="6">
    <source>
        <dbReference type="PROSITE" id="PS51194"/>
    </source>
</evidence>
<dbReference type="Gene3D" id="3.40.50.300">
    <property type="entry name" value="P-loop containing nucleotide triphosphate hydrolases"/>
    <property type="match status" value="1"/>
</dbReference>
<proteinExistence type="predicted"/>
<dbReference type="InterPro" id="IPR049730">
    <property type="entry name" value="SNF2/RAD54-like_C"/>
</dbReference>
<keyword evidence="3" id="KW-0067">ATP-binding</keyword>
<keyword evidence="2" id="KW-0378">Hydrolase</keyword>
<dbReference type="InterPro" id="IPR001650">
    <property type="entry name" value="Helicase_C-like"/>
</dbReference>
<evidence type="ECO:0000313" key="8">
    <source>
        <dbReference type="WBParaSite" id="SPAL_0001575700.1"/>
    </source>
</evidence>
<evidence type="ECO:0000256" key="4">
    <source>
        <dbReference type="SAM" id="MobiDB-lite"/>
    </source>
</evidence>
<dbReference type="PROSITE" id="PS51192">
    <property type="entry name" value="HELICASE_ATP_BIND_1"/>
    <property type="match status" value="1"/>
</dbReference>
<dbReference type="PROSITE" id="PS51194">
    <property type="entry name" value="HELICASE_CTER"/>
    <property type="match status" value="1"/>
</dbReference>
<dbReference type="AlphaFoldDB" id="A0A0N5CD09"/>
<name>A0A0N5CD09_STREA</name>
<keyword evidence="7" id="KW-1185">Reference proteome</keyword>
<dbReference type="SUPFAM" id="SSF52540">
    <property type="entry name" value="P-loop containing nucleoside triphosphate hydrolases"/>
    <property type="match status" value="2"/>
</dbReference>
<keyword evidence="1" id="KW-0547">Nucleotide-binding</keyword>
<dbReference type="SMART" id="SM00487">
    <property type="entry name" value="DEXDc"/>
    <property type="match status" value="1"/>
</dbReference>
<dbReference type="PANTHER" id="PTHR45626">
    <property type="entry name" value="TRANSCRIPTION TERMINATION FACTOR 2-RELATED"/>
    <property type="match status" value="1"/>
</dbReference>
<feature type="region of interest" description="Disordered" evidence="4">
    <location>
        <begin position="244"/>
        <end position="264"/>
    </location>
</feature>
<feature type="compositionally biased region" description="Polar residues" evidence="4">
    <location>
        <begin position="177"/>
        <end position="192"/>
    </location>
</feature>
<sequence>MTQVFGKNPRCLGGSREQPIVIDEECENNECAPRLQLTTSSHRIGDRRLMTDYFKRSSGNSNVDREIVILSDLKNSPKSCARLLKRSSSHTRNANTESYSAKKKRMESDIDRGISKSLYARLAADFAASIDSSTSSGNQDDIIVVEDNDIKIEERHNTEKKWESLSSLQQPVGISGFQLNDNSSLGGSVSTTSRDDDDKKVDELIYIHKTLSIAADTNAYNSSETVSTHLPPTIGRGENDLVKTEEASRLERSDTLSKGSDVRTNQGSFINEQQLKNYRAYGQLIHLDDVTIGSILSIGNLRGSSRGRMRNDDWDQASCKINNLFKTVLHFVEQYDKKSKIGTPRSFSGRLKPYQEEGLAFLVKRESSFPCGGILADDMGLGKTAQMISLILHQKNNSDDEYKKLEDARFRIAKGEGLAPIRATLIVAPSGLMGQWDSEIKKFAKWGGLRITTFHGNNRTTNPRDLSDFDIVITSYGTVTSELGYLLGDCDSEGDCGSKAGKSKKPKTKTPSSGSVLAKVCFQRIILDEAHSIKNRKSLTSKACASLSGLRRWCVTGTPIHNDLWDGFSLFRFLRTDPLDQETIWKSYINTTTKHGLCRLDILVGAVLLRRTKDQLNEDGECLVKLPARFCERITLDMDPRERLIYDQMFKAAQEFVRSFLDRYSDSDIGYSHSETVDRSRNPFINVRNMSADDDDRFQDMACILVLLLRLRQACNHMSLTKKGLDLDCFDGGENSVVDENVLATVGNSMNNFLEENCKDADNEKDHLKVFEDDFASSKIVALFERVDRIFNETEDKIIIVSQWTSMLRLVHSHLNKRNIAFVEITGAVDQEARHSAQKVINSNGSTKHERIMLLSLKAGGVGLNLVGANHLFILDPHWNPFMEDQACDRIYRIGQEKDVFIHKFVCSNSIEQRVLNLQDRKRNLSDTFLKKAGHKKGCKLTNEDLAYLFEVS</sequence>
<dbReference type="Gene3D" id="3.40.50.10810">
    <property type="entry name" value="Tandem AAA-ATPase domain"/>
    <property type="match status" value="1"/>
</dbReference>
<dbReference type="CDD" id="cd18008">
    <property type="entry name" value="DEXDc_SHPRH-like"/>
    <property type="match status" value="1"/>
</dbReference>
<dbReference type="GO" id="GO:0005634">
    <property type="term" value="C:nucleus"/>
    <property type="evidence" value="ECO:0007669"/>
    <property type="project" value="TreeGrafter"/>
</dbReference>
<evidence type="ECO:0000313" key="7">
    <source>
        <dbReference type="Proteomes" id="UP000046392"/>
    </source>
</evidence>
<dbReference type="InterPro" id="IPR050628">
    <property type="entry name" value="SNF2_RAD54_helicase_TF"/>
</dbReference>
<evidence type="ECO:0000256" key="3">
    <source>
        <dbReference type="ARBA" id="ARBA00022840"/>
    </source>
</evidence>
<dbReference type="GO" id="GO:0016787">
    <property type="term" value="F:hydrolase activity"/>
    <property type="evidence" value="ECO:0007669"/>
    <property type="project" value="UniProtKB-KW"/>
</dbReference>
<accession>A0A0N5CD09</accession>
<dbReference type="SMART" id="SM00490">
    <property type="entry name" value="HELICc"/>
    <property type="match status" value="1"/>
</dbReference>
<dbReference type="Pfam" id="PF00271">
    <property type="entry name" value="Helicase_C"/>
    <property type="match status" value="1"/>
</dbReference>